<dbReference type="CDD" id="cd00599">
    <property type="entry name" value="GH25_muramidase"/>
    <property type="match status" value="1"/>
</dbReference>
<dbReference type="SMART" id="SM00641">
    <property type="entry name" value="Glyco_25"/>
    <property type="match status" value="1"/>
</dbReference>
<dbReference type="InterPro" id="IPR011055">
    <property type="entry name" value="Dup_hybrid_motif"/>
</dbReference>
<dbReference type="GO" id="GO:0016998">
    <property type="term" value="P:cell wall macromolecule catabolic process"/>
    <property type="evidence" value="ECO:0007669"/>
    <property type="project" value="InterPro"/>
</dbReference>
<evidence type="ECO:0000256" key="4">
    <source>
        <dbReference type="SAM" id="Coils"/>
    </source>
</evidence>
<dbReference type="InterPro" id="IPR050570">
    <property type="entry name" value="Cell_wall_metabolism_enzyme"/>
</dbReference>
<evidence type="ECO:0000259" key="5">
    <source>
        <dbReference type="Pfam" id="PF01551"/>
    </source>
</evidence>
<protein>
    <recommendedName>
        <fullName evidence="5">M23ase beta-sheet core domain-containing protein</fullName>
    </recommendedName>
</protein>
<sequence>MTRVMPMKDGTYTISSGFGMRWGAMHRGLDFAAQDGTPFYAAQAGRVQYIGAAEGFGQWIVIDHPTEAGAGTTVYGHMWFAFATGLQVGSWVEAGQLIGYVGSNGGSTGPHLHFEVHPTVWRQGSQIDPAVWLEGAAQPDAPTRGPEPAHPGIRTHFGIDIASWQAGLDMGCVKSEGFAYVIAKATEGSWYTNPHYWAQRDGARAHGLHFAAYHYVTTDPADAQADRYESVEPDRKTPVMLDVENGSGDIGNVWAVHDAFTSRDYRVALVYLPAWYWSKIGRPDLGGLPPLMSSSYGPGNGRAGIASVIYPGDSDVGWNSYGGNTVRVFQFAEKGAVAGMSLDVNAFRGTDDELAEFFGGEGIDMTAVEDIKAFVAAFCGPIGSDVKDIRQQLTGGRDAGDYSGWKQLGVNADGSAMTVVDSLADSRARAATVEQDVAALRAEVAALAALVKGEKE</sequence>
<dbReference type="InterPro" id="IPR017853">
    <property type="entry name" value="GH"/>
</dbReference>
<dbReference type="InterPro" id="IPR002053">
    <property type="entry name" value="Glyco_hydro_25"/>
</dbReference>
<evidence type="ECO:0000256" key="2">
    <source>
        <dbReference type="ARBA" id="ARBA00022801"/>
    </source>
</evidence>
<organism evidence="6 7">
    <name type="scientific">Nocardia ninae NBRC 108245</name>
    <dbReference type="NCBI Taxonomy" id="1210091"/>
    <lineage>
        <taxon>Bacteria</taxon>
        <taxon>Bacillati</taxon>
        <taxon>Actinomycetota</taxon>
        <taxon>Actinomycetes</taxon>
        <taxon>Mycobacteriales</taxon>
        <taxon>Nocardiaceae</taxon>
        <taxon>Nocardia</taxon>
    </lineage>
</organism>
<dbReference type="Pfam" id="PF01183">
    <property type="entry name" value="Glyco_hydro_25"/>
    <property type="match status" value="1"/>
</dbReference>
<keyword evidence="3" id="KW-0326">Glycosidase</keyword>
<dbReference type="InterPro" id="IPR016047">
    <property type="entry name" value="M23ase_b-sheet_dom"/>
</dbReference>
<accession>A0A511MP73</accession>
<dbReference type="GO" id="GO:0009253">
    <property type="term" value="P:peptidoglycan catabolic process"/>
    <property type="evidence" value="ECO:0007669"/>
    <property type="project" value="InterPro"/>
</dbReference>
<dbReference type="SUPFAM" id="SSF51261">
    <property type="entry name" value="Duplicated hybrid motif"/>
    <property type="match status" value="1"/>
</dbReference>
<dbReference type="SUPFAM" id="SSF51445">
    <property type="entry name" value="(Trans)glycosidases"/>
    <property type="match status" value="1"/>
</dbReference>
<dbReference type="CDD" id="cd12797">
    <property type="entry name" value="M23_peptidase"/>
    <property type="match status" value="1"/>
</dbReference>
<proteinExistence type="inferred from homology"/>
<dbReference type="PROSITE" id="PS51904">
    <property type="entry name" value="GLYCOSYL_HYDROL_F25_2"/>
    <property type="match status" value="1"/>
</dbReference>
<keyword evidence="7" id="KW-1185">Reference proteome</keyword>
<name>A0A511MP73_9NOCA</name>
<dbReference type="InterPro" id="IPR018077">
    <property type="entry name" value="Glyco_hydro_fam25_subgr"/>
</dbReference>
<dbReference type="Proteomes" id="UP000321424">
    <property type="component" value="Unassembled WGS sequence"/>
</dbReference>
<dbReference type="GO" id="GO:0004222">
    <property type="term" value="F:metalloendopeptidase activity"/>
    <property type="evidence" value="ECO:0007669"/>
    <property type="project" value="TreeGrafter"/>
</dbReference>
<evidence type="ECO:0000256" key="1">
    <source>
        <dbReference type="ARBA" id="ARBA00010646"/>
    </source>
</evidence>
<keyword evidence="4" id="KW-0175">Coiled coil</keyword>
<evidence type="ECO:0000313" key="6">
    <source>
        <dbReference type="EMBL" id="GEM41988.1"/>
    </source>
</evidence>
<dbReference type="Pfam" id="PF01551">
    <property type="entry name" value="Peptidase_M23"/>
    <property type="match status" value="1"/>
</dbReference>
<dbReference type="EMBL" id="BJXA01000060">
    <property type="protein sequence ID" value="GEM41988.1"/>
    <property type="molecule type" value="Genomic_DNA"/>
</dbReference>
<evidence type="ECO:0000313" key="7">
    <source>
        <dbReference type="Proteomes" id="UP000321424"/>
    </source>
</evidence>
<evidence type="ECO:0000256" key="3">
    <source>
        <dbReference type="ARBA" id="ARBA00023295"/>
    </source>
</evidence>
<feature type="domain" description="M23ase beta-sheet core" evidence="5">
    <location>
        <begin position="25"/>
        <end position="129"/>
    </location>
</feature>
<dbReference type="GO" id="GO:0003796">
    <property type="term" value="F:lysozyme activity"/>
    <property type="evidence" value="ECO:0007669"/>
    <property type="project" value="InterPro"/>
</dbReference>
<gene>
    <name evidence="6" type="ORF">NN4_65070</name>
</gene>
<keyword evidence="2" id="KW-0378">Hydrolase</keyword>
<dbReference type="PANTHER" id="PTHR21666">
    <property type="entry name" value="PEPTIDASE-RELATED"/>
    <property type="match status" value="1"/>
</dbReference>
<dbReference type="AlphaFoldDB" id="A0A511MP73"/>
<feature type="coiled-coil region" evidence="4">
    <location>
        <begin position="423"/>
        <end position="450"/>
    </location>
</feature>
<dbReference type="Gene3D" id="2.70.70.10">
    <property type="entry name" value="Glucose Permease (Domain IIA)"/>
    <property type="match status" value="1"/>
</dbReference>
<dbReference type="PANTHER" id="PTHR21666:SF270">
    <property type="entry name" value="MUREIN HYDROLASE ACTIVATOR ENVC"/>
    <property type="match status" value="1"/>
</dbReference>
<dbReference type="Gene3D" id="3.20.20.80">
    <property type="entry name" value="Glycosidases"/>
    <property type="match status" value="1"/>
</dbReference>
<comment type="caution">
    <text evidence="6">The sequence shown here is derived from an EMBL/GenBank/DDBJ whole genome shotgun (WGS) entry which is preliminary data.</text>
</comment>
<reference evidence="6 7" key="1">
    <citation type="submission" date="2019-07" db="EMBL/GenBank/DDBJ databases">
        <title>Whole genome shotgun sequence of Nocardia ninae NBRC 108245.</title>
        <authorList>
            <person name="Hosoyama A."/>
            <person name="Uohara A."/>
            <person name="Ohji S."/>
            <person name="Ichikawa N."/>
        </authorList>
    </citation>
    <scope>NUCLEOTIDE SEQUENCE [LARGE SCALE GENOMIC DNA]</scope>
    <source>
        <strain evidence="6 7">NBRC 108245</strain>
    </source>
</reference>
<comment type="similarity">
    <text evidence="1">Belongs to the glycosyl hydrolase 25 family.</text>
</comment>